<evidence type="ECO:0000256" key="1">
    <source>
        <dbReference type="SAM" id="Phobius"/>
    </source>
</evidence>
<feature type="transmembrane region" description="Helical" evidence="1">
    <location>
        <begin position="16"/>
        <end position="37"/>
    </location>
</feature>
<organism evidence="2 3">
    <name type="scientific">Candidatus Woykebacteria bacterium RIFCSPHIGHO2_02_FULL_43_16b</name>
    <dbReference type="NCBI Taxonomy" id="1802601"/>
    <lineage>
        <taxon>Bacteria</taxon>
        <taxon>Candidatus Woykeibacteriota</taxon>
    </lineage>
</organism>
<reference evidence="2 3" key="1">
    <citation type="journal article" date="2016" name="Nat. Commun.">
        <title>Thousands of microbial genomes shed light on interconnected biogeochemical processes in an aquifer system.</title>
        <authorList>
            <person name="Anantharaman K."/>
            <person name="Brown C.T."/>
            <person name="Hug L.A."/>
            <person name="Sharon I."/>
            <person name="Castelle C.J."/>
            <person name="Probst A.J."/>
            <person name="Thomas B.C."/>
            <person name="Singh A."/>
            <person name="Wilkins M.J."/>
            <person name="Karaoz U."/>
            <person name="Brodie E.L."/>
            <person name="Williams K.H."/>
            <person name="Hubbard S.S."/>
            <person name="Banfield J.F."/>
        </authorList>
    </citation>
    <scope>NUCLEOTIDE SEQUENCE [LARGE SCALE GENOMIC DNA]</scope>
</reference>
<evidence type="ECO:0000313" key="3">
    <source>
        <dbReference type="Proteomes" id="UP000177821"/>
    </source>
</evidence>
<evidence type="ECO:0000313" key="2">
    <source>
        <dbReference type="EMBL" id="OGY28742.1"/>
    </source>
</evidence>
<dbReference type="Proteomes" id="UP000177821">
    <property type="component" value="Unassembled WGS sequence"/>
</dbReference>
<proteinExistence type="predicted"/>
<protein>
    <submittedName>
        <fullName evidence="2">Uncharacterized protein</fullName>
    </submittedName>
</protein>
<name>A0A1G1WLX2_9BACT</name>
<keyword evidence="1" id="KW-1133">Transmembrane helix</keyword>
<dbReference type="AlphaFoldDB" id="A0A1G1WLX2"/>
<gene>
    <name evidence="2" type="ORF">A3J50_01355</name>
</gene>
<comment type="caution">
    <text evidence="2">The sequence shown here is derived from an EMBL/GenBank/DDBJ whole genome shotgun (WGS) entry which is preliminary data.</text>
</comment>
<keyword evidence="1" id="KW-0812">Transmembrane</keyword>
<keyword evidence="1" id="KW-0472">Membrane</keyword>
<sequence>MDEQSQPSLDVPVKKGGLGCGTFMAFVLVLLILVAIGSNEAVGYYLKHCSGENLFDCLLDRVEEPEPQGAVTATGTYSYKDYSVVVTMNIPLEGGSVTGSMSGTCDGSVKGSFSGQNNGVISGKITGACSPFFVNIPASADYSGIVNKDSKTVPVSFTGRGAGLTHKDSMSLSY</sequence>
<accession>A0A1G1WLX2</accession>
<dbReference type="EMBL" id="MHCX01000045">
    <property type="protein sequence ID" value="OGY28742.1"/>
    <property type="molecule type" value="Genomic_DNA"/>
</dbReference>